<evidence type="ECO:0000313" key="1">
    <source>
        <dbReference type="EMBL" id="KYD08830.1"/>
    </source>
</evidence>
<proteinExistence type="predicted"/>
<accession>A0A150L9A8</accession>
<protein>
    <submittedName>
        <fullName evidence="1">Uncharacterized protein</fullName>
    </submittedName>
</protein>
<gene>
    <name evidence="1" type="ORF">B4135_0512</name>
</gene>
<dbReference type="STRING" id="301148.B4135_0512"/>
<dbReference type="Proteomes" id="UP000075683">
    <property type="component" value="Unassembled WGS sequence"/>
</dbReference>
<name>A0A150L9A8_9BACI</name>
<comment type="caution">
    <text evidence="1">The sequence shown here is derived from an EMBL/GenBank/DDBJ whole genome shotgun (WGS) entry which is preliminary data.</text>
</comment>
<dbReference type="EMBL" id="LQYT01000135">
    <property type="protein sequence ID" value="KYD08830.1"/>
    <property type="molecule type" value="Genomic_DNA"/>
</dbReference>
<sequence length="47" mass="5544">MRIRKDRQGLFNPVWPRFSNRSAGTYERFHPGAAGRPSIRFRGERLV</sequence>
<organism evidence="1 2">
    <name type="scientific">Caldibacillus debilis</name>
    <dbReference type="NCBI Taxonomy" id="301148"/>
    <lineage>
        <taxon>Bacteria</taxon>
        <taxon>Bacillati</taxon>
        <taxon>Bacillota</taxon>
        <taxon>Bacilli</taxon>
        <taxon>Bacillales</taxon>
        <taxon>Bacillaceae</taxon>
        <taxon>Caldibacillus</taxon>
    </lineage>
</organism>
<evidence type="ECO:0000313" key="2">
    <source>
        <dbReference type="Proteomes" id="UP000075683"/>
    </source>
</evidence>
<dbReference type="AlphaFoldDB" id="A0A150L9A8"/>
<reference evidence="1 2" key="1">
    <citation type="submission" date="2016-01" db="EMBL/GenBank/DDBJ databases">
        <title>Draft Genome Sequences of Seven Thermophilic Sporeformers Isolated from Foods.</title>
        <authorList>
            <person name="Berendsen E.M."/>
            <person name="Wells-Bennik M.H."/>
            <person name="Krawcyk A.O."/>
            <person name="De Jong A."/>
            <person name="Holsappel S."/>
            <person name="Eijlander R.T."/>
            <person name="Kuipers O.P."/>
        </authorList>
    </citation>
    <scope>NUCLEOTIDE SEQUENCE [LARGE SCALE GENOMIC DNA]</scope>
    <source>
        <strain evidence="1 2">B4135</strain>
    </source>
</reference>